<evidence type="ECO:0000256" key="1">
    <source>
        <dbReference type="ARBA" id="ARBA00007665"/>
    </source>
</evidence>
<dbReference type="Pfam" id="PF01205">
    <property type="entry name" value="Impact_N"/>
    <property type="match status" value="1"/>
</dbReference>
<dbReference type="InterPro" id="IPR035647">
    <property type="entry name" value="EFG_III/V"/>
</dbReference>
<dbReference type="Pfam" id="PF09186">
    <property type="entry name" value="DUF1949"/>
    <property type="match status" value="1"/>
</dbReference>
<protein>
    <submittedName>
        <fullName evidence="4">IMPACT family protein</fullName>
    </submittedName>
</protein>
<comment type="caution">
    <text evidence="4">The sequence shown here is derived from an EMBL/GenBank/DDBJ whole genome shotgun (WGS) entry which is preliminary data.</text>
</comment>
<dbReference type="Gene3D" id="3.30.230.30">
    <property type="entry name" value="Impact, N-terminal domain"/>
    <property type="match status" value="1"/>
</dbReference>
<dbReference type="Proteomes" id="UP001595583">
    <property type="component" value="Unassembled WGS sequence"/>
</dbReference>
<dbReference type="InterPro" id="IPR001498">
    <property type="entry name" value="Impact_N"/>
</dbReference>
<sequence length="198" mass="20748">MDHLSTLTGTVTARQEIKKSRFAAVAGPVEDESAAKAFIAAHSDQAANHNCWAWRIGQASRFSDDGEPGGTAGKPILQAIDGQSLDRVAVVVTRWFGGILLGSGGLIRAYGGTAAMCLREAEKAPLVETLPASVACGFSDLSLVQSRLEAVPGVHVHALRFNETGAEIRLSLPKSAADEIGRMVADLTSGRATVKLDP</sequence>
<dbReference type="SUPFAM" id="SSF54980">
    <property type="entry name" value="EF-G C-terminal domain-like"/>
    <property type="match status" value="1"/>
</dbReference>
<dbReference type="PROSITE" id="PS00910">
    <property type="entry name" value="UPF0029"/>
    <property type="match status" value="1"/>
</dbReference>
<evidence type="ECO:0000313" key="4">
    <source>
        <dbReference type="EMBL" id="MFC3207495.1"/>
    </source>
</evidence>
<dbReference type="InterPro" id="IPR020568">
    <property type="entry name" value="Ribosomal_Su5_D2-typ_SF"/>
</dbReference>
<evidence type="ECO:0000259" key="3">
    <source>
        <dbReference type="Pfam" id="PF09186"/>
    </source>
</evidence>
<organism evidence="4 5">
    <name type="scientific">Aquamicrobium soli</name>
    <dbReference type="NCBI Taxonomy" id="1811518"/>
    <lineage>
        <taxon>Bacteria</taxon>
        <taxon>Pseudomonadati</taxon>
        <taxon>Pseudomonadota</taxon>
        <taxon>Alphaproteobacteria</taxon>
        <taxon>Hyphomicrobiales</taxon>
        <taxon>Phyllobacteriaceae</taxon>
        <taxon>Aquamicrobium</taxon>
    </lineage>
</organism>
<dbReference type="RefSeq" id="WP_378221773.1">
    <property type="nucleotide sequence ID" value="NZ_JBHRTK010000013.1"/>
</dbReference>
<dbReference type="InterPro" id="IPR023582">
    <property type="entry name" value="Impact"/>
</dbReference>
<dbReference type="EMBL" id="JBHRTK010000013">
    <property type="protein sequence ID" value="MFC3207495.1"/>
    <property type="molecule type" value="Genomic_DNA"/>
</dbReference>
<evidence type="ECO:0000259" key="2">
    <source>
        <dbReference type="Pfam" id="PF01205"/>
    </source>
</evidence>
<dbReference type="InterPro" id="IPR020569">
    <property type="entry name" value="UPF0029_Impact_CS"/>
</dbReference>
<feature type="domain" description="Impact N-terminal" evidence="2">
    <location>
        <begin position="18"/>
        <end position="117"/>
    </location>
</feature>
<accession>A0ABV7KAZ3</accession>
<evidence type="ECO:0000313" key="5">
    <source>
        <dbReference type="Proteomes" id="UP001595583"/>
    </source>
</evidence>
<reference evidence="5" key="1">
    <citation type="journal article" date="2019" name="Int. J. Syst. Evol. Microbiol.">
        <title>The Global Catalogue of Microorganisms (GCM) 10K type strain sequencing project: providing services to taxonomists for standard genome sequencing and annotation.</title>
        <authorList>
            <consortium name="The Broad Institute Genomics Platform"/>
            <consortium name="The Broad Institute Genome Sequencing Center for Infectious Disease"/>
            <person name="Wu L."/>
            <person name="Ma J."/>
        </authorList>
    </citation>
    <scope>NUCLEOTIDE SEQUENCE [LARGE SCALE GENOMIC DNA]</scope>
    <source>
        <strain evidence="5">KCTC 52165</strain>
    </source>
</reference>
<comment type="similarity">
    <text evidence="1">Belongs to the IMPACT family.</text>
</comment>
<dbReference type="PANTHER" id="PTHR16301:SF20">
    <property type="entry name" value="IMPACT FAMILY MEMBER YIGZ"/>
    <property type="match status" value="1"/>
</dbReference>
<dbReference type="InterPro" id="IPR015269">
    <property type="entry name" value="UPF0029_Impact_C"/>
</dbReference>
<dbReference type="SUPFAM" id="SSF54211">
    <property type="entry name" value="Ribosomal protein S5 domain 2-like"/>
    <property type="match status" value="1"/>
</dbReference>
<gene>
    <name evidence="4" type="ORF">ACFOHJ_14825</name>
</gene>
<dbReference type="PANTHER" id="PTHR16301">
    <property type="entry name" value="IMPACT-RELATED"/>
    <property type="match status" value="1"/>
</dbReference>
<proteinExistence type="inferred from homology"/>
<dbReference type="InterPro" id="IPR036956">
    <property type="entry name" value="Impact_N_sf"/>
</dbReference>
<feature type="domain" description="UPF0029" evidence="3">
    <location>
        <begin position="134"/>
        <end position="191"/>
    </location>
</feature>
<keyword evidence="5" id="KW-1185">Reference proteome</keyword>
<name>A0ABV7KAZ3_9HYPH</name>